<evidence type="ECO:0000313" key="2">
    <source>
        <dbReference type="EMBL" id="VDM03823.1"/>
    </source>
</evidence>
<feature type="domain" description="Reverse transcriptase" evidence="1">
    <location>
        <begin position="30"/>
        <end position="91"/>
    </location>
</feature>
<gene>
    <name evidence="2" type="ORF">SSLN_LOCUS17437</name>
</gene>
<reference evidence="2 3" key="2">
    <citation type="submission" date="2018-11" db="EMBL/GenBank/DDBJ databases">
        <authorList>
            <consortium name="Pathogen Informatics"/>
        </authorList>
    </citation>
    <scope>NUCLEOTIDE SEQUENCE [LARGE SCALE GENOMIC DNA]</scope>
    <source>
        <strain evidence="2 3">NST_G2</strain>
    </source>
</reference>
<keyword evidence="3" id="KW-1185">Reference proteome</keyword>
<proteinExistence type="predicted"/>
<dbReference type="WBParaSite" id="SSLN_0001810101-mRNA-1">
    <property type="protein sequence ID" value="SSLN_0001810101-mRNA-1"/>
    <property type="gene ID" value="SSLN_0001810101"/>
</dbReference>
<name>A0A183TLT9_SCHSO</name>
<dbReference type="OrthoDB" id="425014at2759"/>
<dbReference type="AlphaFoldDB" id="A0A183TLT9"/>
<dbReference type="Pfam" id="PF00078">
    <property type="entry name" value="RVT_1"/>
    <property type="match status" value="1"/>
</dbReference>
<sequence>MFSAMLIDAYHDEQPGIRIAYRTDGHLLNSWRMQASTHVSTSTVHDLLFADDCAINTTTEEDMQRSMDLFAARCADFGLTISTAKTVFMHQPPRSAEYNAPESMSTRSNRPERRMVLIIRELAYYKVDIAALSETRFSVPGQLEEVGVGYTFGSGGPQAGRREAGVAFAIRAIIVGSLPCLPQGINY</sequence>
<evidence type="ECO:0000313" key="4">
    <source>
        <dbReference type="WBParaSite" id="SSLN_0001810101-mRNA-1"/>
    </source>
</evidence>
<dbReference type="Proteomes" id="UP000275846">
    <property type="component" value="Unassembled WGS sequence"/>
</dbReference>
<evidence type="ECO:0000313" key="3">
    <source>
        <dbReference type="Proteomes" id="UP000275846"/>
    </source>
</evidence>
<evidence type="ECO:0000259" key="1">
    <source>
        <dbReference type="Pfam" id="PF00078"/>
    </source>
</evidence>
<organism evidence="4">
    <name type="scientific">Schistocephalus solidus</name>
    <name type="common">Tapeworm</name>
    <dbReference type="NCBI Taxonomy" id="70667"/>
    <lineage>
        <taxon>Eukaryota</taxon>
        <taxon>Metazoa</taxon>
        <taxon>Spiralia</taxon>
        <taxon>Lophotrochozoa</taxon>
        <taxon>Platyhelminthes</taxon>
        <taxon>Cestoda</taxon>
        <taxon>Eucestoda</taxon>
        <taxon>Diphyllobothriidea</taxon>
        <taxon>Diphyllobothriidae</taxon>
        <taxon>Schistocephalus</taxon>
    </lineage>
</organism>
<protein>
    <submittedName>
        <fullName evidence="4">Reverse transcriptase domain-containing protein</fullName>
    </submittedName>
</protein>
<dbReference type="InterPro" id="IPR000477">
    <property type="entry name" value="RT_dom"/>
</dbReference>
<accession>A0A183TLT9</accession>
<dbReference type="EMBL" id="UYSU01042507">
    <property type="protein sequence ID" value="VDM03823.1"/>
    <property type="molecule type" value="Genomic_DNA"/>
</dbReference>
<dbReference type="SUPFAM" id="SSF56672">
    <property type="entry name" value="DNA/RNA polymerases"/>
    <property type="match status" value="1"/>
</dbReference>
<reference evidence="4" key="1">
    <citation type="submission" date="2016-06" db="UniProtKB">
        <authorList>
            <consortium name="WormBaseParasite"/>
        </authorList>
    </citation>
    <scope>IDENTIFICATION</scope>
</reference>
<dbReference type="InterPro" id="IPR043502">
    <property type="entry name" value="DNA/RNA_pol_sf"/>
</dbReference>